<sequence length="90" mass="10312">MFKKLFQRSKPQQLKNQVELCVSNRIYDSEEIDTLLAREDIDIHEVGCNSQCETCDHHYYAIVNGETLAADSASELLQQIDEELTHNSVV</sequence>
<organism evidence="1 2">
    <name type="scientific">Lysinibacillus louembei</name>
    <dbReference type="NCBI Taxonomy" id="1470088"/>
    <lineage>
        <taxon>Bacteria</taxon>
        <taxon>Bacillati</taxon>
        <taxon>Bacillota</taxon>
        <taxon>Bacilli</taxon>
        <taxon>Bacillales</taxon>
        <taxon>Bacillaceae</taxon>
        <taxon>Lysinibacillus</taxon>
    </lineage>
</organism>
<protein>
    <submittedName>
        <fullName evidence="1">DUF1450 domain-containing protein</fullName>
    </submittedName>
</protein>
<dbReference type="EMBL" id="CP137624">
    <property type="protein sequence ID" value="WPK11021.1"/>
    <property type="molecule type" value="Genomic_DNA"/>
</dbReference>
<dbReference type="InterPro" id="IPR009910">
    <property type="entry name" value="DUF1450"/>
</dbReference>
<evidence type="ECO:0000313" key="1">
    <source>
        <dbReference type="EMBL" id="WPK11021.1"/>
    </source>
</evidence>
<dbReference type="Pfam" id="PF07293">
    <property type="entry name" value="DUF1450"/>
    <property type="match status" value="1"/>
</dbReference>
<dbReference type="Proteomes" id="UP001322664">
    <property type="component" value="Chromosome"/>
</dbReference>
<keyword evidence="2" id="KW-1185">Reference proteome</keyword>
<accession>A0ABZ0RUZ5</accession>
<proteinExistence type="predicted"/>
<gene>
    <name evidence="1" type="ORF">R6U77_14145</name>
</gene>
<dbReference type="RefSeq" id="WP_293920397.1">
    <property type="nucleotide sequence ID" value="NZ_CP137624.1"/>
</dbReference>
<reference evidence="1 2" key="1">
    <citation type="submission" date="2023-09" db="EMBL/GenBank/DDBJ databases">
        <authorList>
            <person name="Page C.A."/>
            <person name="Perez-Diaz I.M."/>
        </authorList>
    </citation>
    <scope>NUCLEOTIDE SEQUENCE [LARGE SCALE GENOMIC DNA]</scope>
    <source>
        <strain evidence="1 2">Ll15</strain>
    </source>
</reference>
<evidence type="ECO:0000313" key="2">
    <source>
        <dbReference type="Proteomes" id="UP001322664"/>
    </source>
</evidence>
<name>A0ABZ0RUZ5_9BACI</name>